<evidence type="ECO:0000256" key="1">
    <source>
        <dbReference type="ARBA" id="ARBA00022553"/>
    </source>
</evidence>
<evidence type="ECO:0000256" key="5">
    <source>
        <dbReference type="ARBA" id="ARBA00023163"/>
    </source>
</evidence>
<evidence type="ECO:0000256" key="2">
    <source>
        <dbReference type="ARBA" id="ARBA00023012"/>
    </source>
</evidence>
<keyword evidence="4" id="KW-0238">DNA-binding</keyword>
<dbReference type="Gene3D" id="3.40.50.2300">
    <property type="match status" value="1"/>
</dbReference>
<dbReference type="PROSITE" id="PS50110">
    <property type="entry name" value="RESPONSE_REGULATORY"/>
    <property type="match status" value="1"/>
</dbReference>
<keyword evidence="2" id="KW-0902">Two-component regulatory system</keyword>
<evidence type="ECO:0000313" key="8">
    <source>
        <dbReference type="EMBL" id="WNZ27800.1"/>
    </source>
</evidence>
<gene>
    <name evidence="8" type="ORF">HJG54_33765</name>
</gene>
<keyword evidence="1 6" id="KW-0597">Phosphoprotein</keyword>
<evidence type="ECO:0000259" key="7">
    <source>
        <dbReference type="PROSITE" id="PS50110"/>
    </source>
</evidence>
<reference evidence="8" key="1">
    <citation type="submission" date="2020-05" db="EMBL/GenBank/DDBJ databases">
        <authorList>
            <person name="Zhu T."/>
            <person name="Keshari N."/>
            <person name="Lu X."/>
        </authorList>
    </citation>
    <scope>NUCLEOTIDE SEQUENCE</scope>
    <source>
        <strain evidence="8">NK1-12</strain>
    </source>
</reference>
<accession>A0AA96WMZ1</accession>
<feature type="modified residue" description="4-aspartylphosphate" evidence="6">
    <location>
        <position position="52"/>
    </location>
</feature>
<dbReference type="PANTHER" id="PTHR48111">
    <property type="entry name" value="REGULATOR OF RPOS"/>
    <property type="match status" value="1"/>
</dbReference>
<dbReference type="GO" id="GO:0000976">
    <property type="term" value="F:transcription cis-regulatory region binding"/>
    <property type="evidence" value="ECO:0007669"/>
    <property type="project" value="TreeGrafter"/>
</dbReference>
<sequence length="120" mass="13607">MPQILIVEDEPRIAAFLEKGLQKHGYETAIATNGEEALQMVQQGIFDLLLLDLGLPLKDGWTVLRELQRTQDRMPEVIILTARADDRDYAQSIELGARAYITKPFRFNELLGQVEAILRA</sequence>
<dbReference type="GO" id="GO:0000156">
    <property type="term" value="F:phosphorelay response regulator activity"/>
    <property type="evidence" value="ECO:0007669"/>
    <property type="project" value="TreeGrafter"/>
</dbReference>
<dbReference type="InterPro" id="IPR011006">
    <property type="entry name" value="CheY-like_superfamily"/>
</dbReference>
<name>A0AA96WMZ1_9CYAN</name>
<evidence type="ECO:0000256" key="4">
    <source>
        <dbReference type="ARBA" id="ARBA00023125"/>
    </source>
</evidence>
<keyword evidence="5" id="KW-0804">Transcription</keyword>
<dbReference type="FunFam" id="3.40.50.2300:FF:000001">
    <property type="entry name" value="DNA-binding response regulator PhoB"/>
    <property type="match status" value="1"/>
</dbReference>
<keyword evidence="3" id="KW-0805">Transcription regulation</keyword>
<dbReference type="SUPFAM" id="SSF52172">
    <property type="entry name" value="CheY-like"/>
    <property type="match status" value="1"/>
</dbReference>
<organism evidence="8">
    <name type="scientific">Leptolyngbya sp. NK1-12</name>
    <dbReference type="NCBI Taxonomy" id="2547451"/>
    <lineage>
        <taxon>Bacteria</taxon>
        <taxon>Bacillati</taxon>
        <taxon>Cyanobacteriota</taxon>
        <taxon>Cyanophyceae</taxon>
        <taxon>Leptolyngbyales</taxon>
        <taxon>Leptolyngbyaceae</taxon>
        <taxon>Leptolyngbya group</taxon>
        <taxon>Leptolyngbya</taxon>
    </lineage>
</organism>
<proteinExistence type="predicted"/>
<dbReference type="EMBL" id="CP053587">
    <property type="protein sequence ID" value="WNZ27800.1"/>
    <property type="molecule type" value="Genomic_DNA"/>
</dbReference>
<dbReference type="InterPro" id="IPR039420">
    <property type="entry name" value="WalR-like"/>
</dbReference>
<dbReference type="SMART" id="SM00448">
    <property type="entry name" value="REC"/>
    <property type="match status" value="1"/>
</dbReference>
<dbReference type="Pfam" id="PF00072">
    <property type="entry name" value="Response_reg"/>
    <property type="match status" value="1"/>
</dbReference>
<dbReference type="RefSeq" id="WP_316436291.1">
    <property type="nucleotide sequence ID" value="NZ_CP053587.1"/>
</dbReference>
<feature type="domain" description="Response regulatory" evidence="7">
    <location>
        <begin position="3"/>
        <end position="118"/>
    </location>
</feature>
<dbReference type="GO" id="GO:0006355">
    <property type="term" value="P:regulation of DNA-templated transcription"/>
    <property type="evidence" value="ECO:0007669"/>
    <property type="project" value="TreeGrafter"/>
</dbReference>
<dbReference type="AlphaFoldDB" id="A0AA96WMZ1"/>
<protein>
    <submittedName>
        <fullName evidence="8">Response regulator transcription factor</fullName>
    </submittedName>
</protein>
<dbReference type="InterPro" id="IPR001789">
    <property type="entry name" value="Sig_transdc_resp-reg_receiver"/>
</dbReference>
<dbReference type="GO" id="GO:0005829">
    <property type="term" value="C:cytosol"/>
    <property type="evidence" value="ECO:0007669"/>
    <property type="project" value="TreeGrafter"/>
</dbReference>
<evidence type="ECO:0000256" key="3">
    <source>
        <dbReference type="ARBA" id="ARBA00023015"/>
    </source>
</evidence>
<dbReference type="GO" id="GO:0032993">
    <property type="term" value="C:protein-DNA complex"/>
    <property type="evidence" value="ECO:0007669"/>
    <property type="project" value="TreeGrafter"/>
</dbReference>
<evidence type="ECO:0000256" key="6">
    <source>
        <dbReference type="PROSITE-ProRule" id="PRU00169"/>
    </source>
</evidence>
<dbReference type="PANTHER" id="PTHR48111:SF38">
    <property type="entry name" value="TWO-COMPONENT RESPONSE REGULATOR"/>
    <property type="match status" value="1"/>
</dbReference>